<gene>
    <name evidence="1" type="ORF">HNQ60_004508</name>
</gene>
<organism evidence="1 2">
    <name type="scientific">Povalibacter uvarum</name>
    <dbReference type="NCBI Taxonomy" id="732238"/>
    <lineage>
        <taxon>Bacteria</taxon>
        <taxon>Pseudomonadati</taxon>
        <taxon>Pseudomonadota</taxon>
        <taxon>Gammaproteobacteria</taxon>
        <taxon>Steroidobacterales</taxon>
        <taxon>Steroidobacteraceae</taxon>
        <taxon>Povalibacter</taxon>
    </lineage>
</organism>
<name>A0A841HQW9_9GAMM</name>
<protein>
    <submittedName>
        <fullName evidence="1">Uncharacterized protein</fullName>
    </submittedName>
</protein>
<evidence type="ECO:0000313" key="1">
    <source>
        <dbReference type="EMBL" id="MBB6095617.1"/>
    </source>
</evidence>
<evidence type="ECO:0000313" key="2">
    <source>
        <dbReference type="Proteomes" id="UP000588068"/>
    </source>
</evidence>
<proteinExistence type="predicted"/>
<comment type="caution">
    <text evidence="1">The sequence shown here is derived from an EMBL/GenBank/DDBJ whole genome shotgun (WGS) entry which is preliminary data.</text>
</comment>
<accession>A0A841HQW9</accession>
<reference evidence="1 2" key="1">
    <citation type="submission" date="2020-08" db="EMBL/GenBank/DDBJ databases">
        <title>Genomic Encyclopedia of Type Strains, Phase IV (KMG-IV): sequencing the most valuable type-strain genomes for metagenomic binning, comparative biology and taxonomic classification.</title>
        <authorList>
            <person name="Goeker M."/>
        </authorList>
    </citation>
    <scope>NUCLEOTIDE SEQUENCE [LARGE SCALE GENOMIC DNA]</scope>
    <source>
        <strain evidence="1 2">DSM 26723</strain>
    </source>
</reference>
<keyword evidence="2" id="KW-1185">Reference proteome</keyword>
<dbReference type="Proteomes" id="UP000588068">
    <property type="component" value="Unassembled WGS sequence"/>
</dbReference>
<dbReference type="RefSeq" id="WP_184335020.1">
    <property type="nucleotide sequence ID" value="NZ_JACHHZ010000006.1"/>
</dbReference>
<dbReference type="AlphaFoldDB" id="A0A841HQW9"/>
<sequence>MREDMYKVIVERPRRGQSGYNAAARRRNDFDGPASLGMRAGYGYRGLNENLAPLRRYLRAQVGRPWNKVFSEICAGIDGRNTVQQHIRQHIDDFIATKVGLRDGKLIDLAQRYRFWPDDGALHQELYVDPRSGLIRINKWYRAWRRERLEDVKRALADIATRRRTIDKDTQLHLLERIWFQVTTSVVPPARTREVVVKGRRVTHTIRDKRYDAILRREVWQDDGVEDERERVYGVRNRYGVSKRQLSKRELVAYGLR</sequence>
<dbReference type="EMBL" id="JACHHZ010000006">
    <property type="protein sequence ID" value="MBB6095617.1"/>
    <property type="molecule type" value="Genomic_DNA"/>
</dbReference>